<evidence type="ECO:0000256" key="2">
    <source>
        <dbReference type="SAM" id="Phobius"/>
    </source>
</evidence>
<dbReference type="RefSeq" id="WP_054532469.1">
    <property type="nucleotide sequence ID" value="NZ_LGKP01000003.1"/>
</dbReference>
<sequence>MKNQRDTMMTIGTVVVVVVAIILLIMIANIAANVVGALVPLVTGSLLLFGNRTELMSLVRTRNLGLSSLNVLIGISLILFGAGQTLFGETFLRVLFYIPAVICLALAAPLAFGKTDTSATYRAWWNSVRSKVRRKPSTPSVINTGFEPAVNNTPPTSQAPFDPMTGQRVNANPAPSSQANFDPMTGQRTVKLDPNEINNAGVRQ</sequence>
<dbReference type="STRING" id="70996.SE18_00560"/>
<gene>
    <name evidence="3" type="ORF">SE18_00560</name>
</gene>
<keyword evidence="2" id="KW-0472">Membrane</keyword>
<keyword evidence="2" id="KW-0812">Transmembrane</keyword>
<evidence type="ECO:0000313" key="3">
    <source>
        <dbReference type="EMBL" id="KPL91884.1"/>
    </source>
</evidence>
<feature type="transmembrane region" description="Helical" evidence="2">
    <location>
        <begin position="63"/>
        <end position="82"/>
    </location>
</feature>
<accession>A0A0P6YI25</accession>
<feature type="transmembrane region" description="Helical" evidence="2">
    <location>
        <begin position="7"/>
        <end position="28"/>
    </location>
</feature>
<organism evidence="3 4">
    <name type="scientific">Herpetosiphon geysericola</name>
    <dbReference type="NCBI Taxonomy" id="70996"/>
    <lineage>
        <taxon>Bacteria</taxon>
        <taxon>Bacillati</taxon>
        <taxon>Chloroflexota</taxon>
        <taxon>Chloroflexia</taxon>
        <taxon>Herpetosiphonales</taxon>
        <taxon>Herpetosiphonaceae</taxon>
        <taxon>Herpetosiphon</taxon>
    </lineage>
</organism>
<comment type="caution">
    <text evidence="3">The sequence shown here is derived from an EMBL/GenBank/DDBJ whole genome shotgun (WGS) entry which is preliminary data.</text>
</comment>
<feature type="region of interest" description="Disordered" evidence="1">
    <location>
        <begin position="136"/>
        <end position="204"/>
    </location>
</feature>
<dbReference type="OrthoDB" id="9830860at2"/>
<reference evidence="3 4" key="1">
    <citation type="submission" date="2015-07" db="EMBL/GenBank/DDBJ databases">
        <title>Whole genome sequence of Herpetosiphon geysericola DSM 7119.</title>
        <authorList>
            <person name="Hemp J."/>
            <person name="Ward L.M."/>
            <person name="Pace L.A."/>
            <person name="Fischer W.W."/>
        </authorList>
    </citation>
    <scope>NUCLEOTIDE SEQUENCE [LARGE SCALE GENOMIC DNA]</scope>
    <source>
        <strain evidence="3 4">DSM 7119</strain>
    </source>
</reference>
<keyword evidence="2" id="KW-1133">Transmembrane helix</keyword>
<feature type="compositionally biased region" description="Polar residues" evidence="1">
    <location>
        <begin position="167"/>
        <end position="180"/>
    </location>
</feature>
<proteinExistence type="predicted"/>
<dbReference type="Proteomes" id="UP000050277">
    <property type="component" value="Unassembled WGS sequence"/>
</dbReference>
<keyword evidence="4" id="KW-1185">Reference proteome</keyword>
<dbReference type="EMBL" id="LGKP01000003">
    <property type="protein sequence ID" value="KPL91884.1"/>
    <property type="molecule type" value="Genomic_DNA"/>
</dbReference>
<protein>
    <submittedName>
        <fullName evidence="3">Uncharacterized protein</fullName>
    </submittedName>
</protein>
<feature type="compositionally biased region" description="Polar residues" evidence="1">
    <location>
        <begin position="150"/>
        <end position="159"/>
    </location>
</feature>
<feature type="transmembrane region" description="Helical" evidence="2">
    <location>
        <begin position="34"/>
        <end position="51"/>
    </location>
</feature>
<dbReference type="AlphaFoldDB" id="A0A0P6YI25"/>
<name>A0A0P6YI25_9CHLR</name>
<evidence type="ECO:0000256" key="1">
    <source>
        <dbReference type="SAM" id="MobiDB-lite"/>
    </source>
</evidence>
<evidence type="ECO:0000313" key="4">
    <source>
        <dbReference type="Proteomes" id="UP000050277"/>
    </source>
</evidence>
<feature type="transmembrane region" description="Helical" evidence="2">
    <location>
        <begin position="94"/>
        <end position="112"/>
    </location>
</feature>